<proteinExistence type="predicted"/>
<organism evidence="1 2">
    <name type="scientific">Chlamydia pneumoniae</name>
    <name type="common">Chlamydophila pneumoniae</name>
    <dbReference type="NCBI Taxonomy" id="83558"/>
    <lineage>
        <taxon>Bacteria</taxon>
        <taxon>Pseudomonadati</taxon>
        <taxon>Chlamydiota</taxon>
        <taxon>Chlamydiia</taxon>
        <taxon>Chlamydiales</taxon>
        <taxon>Chlamydiaceae</taxon>
        <taxon>Chlamydia/Chlamydophila group</taxon>
        <taxon>Chlamydia</taxon>
    </lineage>
</organism>
<keyword evidence="2" id="KW-1185">Reference proteome</keyword>
<gene>
    <name evidence="1" type="ordered locus">CpB0735</name>
</gene>
<sequence length="224" mass="24922">MIDPVECFPNLDGDAEAQSITQNSGTPLASELKKDISPFALGSYAAPKDTTLVQGFKPNPMAMMQDQNSNLIDPELQEALESEELQEQINNLKGRLWDFRSTFEDSQTTAQFADEHFQAVGVIIDLINEDLNTIAEHTQQDARKEDKEEGSVTRKIIDWVSSGEEVLNRALLYFSDRDGNRESLANFLKVQYAVQRATQRAELFASIVGTSVSSVKTIMTTQLG</sequence>
<dbReference type="EMBL" id="AE009440">
    <property type="protein sequence ID" value="AAP98664.1"/>
    <property type="molecule type" value="Genomic_DNA"/>
</dbReference>
<accession>A0ABM5LD00</accession>
<dbReference type="GeneID" id="45050763"/>
<dbReference type="RefSeq" id="WP_010883346.1">
    <property type="nucleotide sequence ID" value="NC_005043.1"/>
</dbReference>
<evidence type="ECO:0000313" key="2">
    <source>
        <dbReference type="Proteomes" id="UP000000424"/>
    </source>
</evidence>
<dbReference type="Proteomes" id="UP000000424">
    <property type="component" value="Chromosome"/>
</dbReference>
<evidence type="ECO:0000313" key="1">
    <source>
        <dbReference type="EMBL" id="AAP98664.1"/>
    </source>
</evidence>
<protein>
    <submittedName>
        <fullName evidence="1">Uncharacterized protein</fullName>
    </submittedName>
</protein>
<reference evidence="1" key="1">
    <citation type="submission" date="2002-05" db="EMBL/GenBank/DDBJ databases">
        <title>The genome sequence of Chlamydia pneumoniae TW183 and comparison with other Chlamydia strains based on whole genome sequence analysis.</title>
        <authorList>
            <person name="Geng M.M."/>
            <person name="Schuhmacher A."/>
            <person name="Muehldorfer I."/>
            <person name="Bensch K.W."/>
            <person name="Schaefer K.P."/>
            <person name="Schneider S."/>
            <person name="Pohl T."/>
            <person name="Essig A."/>
            <person name="Marre R."/>
            <person name="Melchers K."/>
        </authorList>
    </citation>
    <scope>NUCLEOTIDE SEQUENCE [LARGE SCALE GENOMIC DNA]</scope>
    <source>
        <strain evidence="1">TW-183</strain>
    </source>
</reference>
<name>A0ABM5LD00_CHLPN</name>